<proteinExistence type="predicted"/>
<dbReference type="EMBL" id="QVQW01000072">
    <property type="protein sequence ID" value="RKU41581.1"/>
    <property type="molecule type" value="Genomic_DNA"/>
</dbReference>
<reference evidence="1 2" key="1">
    <citation type="submission" date="2018-08" db="EMBL/GenBank/DDBJ databases">
        <title>Draft genome of the lignicolous fungus Coniochaeta pulveracea.</title>
        <authorList>
            <person name="Borstlap C.J."/>
            <person name="De Witt R.N."/>
            <person name="Botha A."/>
            <person name="Volschenk H."/>
        </authorList>
    </citation>
    <scope>NUCLEOTIDE SEQUENCE [LARGE SCALE GENOMIC DNA]</scope>
    <source>
        <strain evidence="1 2">CAB683</strain>
    </source>
</reference>
<sequence length="157" mass="17435">MAAPSNNSESAIKAHLARSLRSLEPIFQRAVEKSVTASTLLQALQTRPRVTSQTGSNLPGTIAELVHGKVTTFREDVDLLIDEMDDNERTIVSVLQSFDHIHAEIRDYERTLQERSMALIMYLLIATTDELDTVSSNTALSWMFGQVFPGLDIHAGH</sequence>
<dbReference type="AlphaFoldDB" id="A0A420Y0Y1"/>
<accession>A0A420Y0Y1</accession>
<gene>
    <name evidence="1" type="ORF">DL546_004532</name>
</gene>
<name>A0A420Y0Y1_9PEZI</name>
<evidence type="ECO:0000313" key="1">
    <source>
        <dbReference type="EMBL" id="RKU41581.1"/>
    </source>
</evidence>
<keyword evidence="2" id="KW-1185">Reference proteome</keyword>
<evidence type="ECO:0000313" key="2">
    <source>
        <dbReference type="Proteomes" id="UP000275385"/>
    </source>
</evidence>
<dbReference type="Proteomes" id="UP000275385">
    <property type="component" value="Unassembled WGS sequence"/>
</dbReference>
<comment type="caution">
    <text evidence="1">The sequence shown here is derived from an EMBL/GenBank/DDBJ whole genome shotgun (WGS) entry which is preliminary data.</text>
</comment>
<organism evidence="1 2">
    <name type="scientific">Coniochaeta pulveracea</name>
    <dbReference type="NCBI Taxonomy" id="177199"/>
    <lineage>
        <taxon>Eukaryota</taxon>
        <taxon>Fungi</taxon>
        <taxon>Dikarya</taxon>
        <taxon>Ascomycota</taxon>
        <taxon>Pezizomycotina</taxon>
        <taxon>Sordariomycetes</taxon>
        <taxon>Sordariomycetidae</taxon>
        <taxon>Coniochaetales</taxon>
        <taxon>Coniochaetaceae</taxon>
        <taxon>Coniochaeta</taxon>
    </lineage>
</organism>
<protein>
    <submittedName>
        <fullName evidence="1">Uncharacterized protein</fullName>
    </submittedName>
</protein>